<dbReference type="STRING" id="76193.A0A0N1I5A4"/>
<evidence type="ECO:0000313" key="13">
    <source>
        <dbReference type="Proteomes" id="UP000053240"/>
    </source>
</evidence>
<dbReference type="Pfam" id="PF10512">
    <property type="entry name" value="Borealin"/>
    <property type="match status" value="1"/>
</dbReference>
<evidence type="ECO:0000256" key="9">
    <source>
        <dbReference type="ARBA" id="ARBA00023328"/>
    </source>
</evidence>
<accession>A0A0N1I5A4</accession>
<dbReference type="GO" id="GO:0005634">
    <property type="term" value="C:nucleus"/>
    <property type="evidence" value="ECO:0007669"/>
    <property type="project" value="UniProtKB-SubCell"/>
</dbReference>
<evidence type="ECO:0000259" key="11">
    <source>
        <dbReference type="Pfam" id="PF10512"/>
    </source>
</evidence>
<protein>
    <recommendedName>
        <fullName evidence="11">Borealin C-terminal domain-containing protein</fullName>
    </recommendedName>
</protein>
<dbReference type="GO" id="GO:0051301">
    <property type="term" value="P:cell division"/>
    <property type="evidence" value="ECO:0007669"/>
    <property type="project" value="UniProtKB-KW"/>
</dbReference>
<feature type="region of interest" description="Disordered" evidence="10">
    <location>
        <begin position="34"/>
        <end position="67"/>
    </location>
</feature>
<keyword evidence="4" id="KW-0158">Chromosome</keyword>
<dbReference type="PANTHER" id="PTHR16040">
    <property type="entry name" value="AUSTRALIN, ISOFORM A-RELATED"/>
    <property type="match status" value="1"/>
</dbReference>
<keyword evidence="7" id="KW-0539">Nucleus</keyword>
<dbReference type="GO" id="GO:0051233">
    <property type="term" value="C:spindle midzone"/>
    <property type="evidence" value="ECO:0007669"/>
    <property type="project" value="TreeGrafter"/>
</dbReference>
<dbReference type="FunCoup" id="A0A0N1I5A4">
    <property type="interactions" value="15"/>
</dbReference>
<dbReference type="Proteomes" id="UP000053240">
    <property type="component" value="Unassembled WGS sequence"/>
</dbReference>
<evidence type="ECO:0000256" key="8">
    <source>
        <dbReference type="ARBA" id="ARBA00023306"/>
    </source>
</evidence>
<keyword evidence="8" id="KW-0131">Cell cycle</keyword>
<dbReference type="AlphaFoldDB" id="A0A0N1I5A4"/>
<dbReference type="PANTHER" id="PTHR16040:SF7">
    <property type="entry name" value="AUSTRALIN, ISOFORM A-RELATED"/>
    <property type="match status" value="1"/>
</dbReference>
<sequence length="191" mass="21364">MKLLPRPSAAHNRRSLPDVHTSRLETLSDLQLSARVSGPPSTLGRKTIRRSRSADASRMLSVSKTQNRSRSVYRTPMYNKNPMNYPAITPKVAPHTSLTVLRQPRQGEMVVSMSGSPVLVPSVYSMQKDEKASCNIMLNDGTMLSLQPRQLRQSQAFIPFSLMDSQVLSQLKTLKDNLVKMVELGEKTIDK</sequence>
<dbReference type="InterPro" id="IPR046466">
    <property type="entry name" value="Borealin_C"/>
</dbReference>
<dbReference type="GO" id="GO:0000775">
    <property type="term" value="C:chromosome, centromeric region"/>
    <property type="evidence" value="ECO:0007669"/>
    <property type="project" value="UniProtKB-SubCell"/>
</dbReference>
<organism evidence="12 13">
    <name type="scientific">Papilio machaon</name>
    <name type="common">Old World swallowtail butterfly</name>
    <dbReference type="NCBI Taxonomy" id="76193"/>
    <lineage>
        <taxon>Eukaryota</taxon>
        <taxon>Metazoa</taxon>
        <taxon>Ecdysozoa</taxon>
        <taxon>Arthropoda</taxon>
        <taxon>Hexapoda</taxon>
        <taxon>Insecta</taxon>
        <taxon>Pterygota</taxon>
        <taxon>Neoptera</taxon>
        <taxon>Endopterygota</taxon>
        <taxon>Lepidoptera</taxon>
        <taxon>Glossata</taxon>
        <taxon>Ditrysia</taxon>
        <taxon>Papilionoidea</taxon>
        <taxon>Papilionidae</taxon>
        <taxon>Papilioninae</taxon>
        <taxon>Papilio</taxon>
    </lineage>
</organism>
<keyword evidence="13" id="KW-1185">Reference proteome</keyword>
<feature type="domain" description="Borealin C-terminal" evidence="11">
    <location>
        <begin position="68"/>
        <end position="183"/>
    </location>
</feature>
<proteinExistence type="inferred from homology"/>
<evidence type="ECO:0000313" key="12">
    <source>
        <dbReference type="EMBL" id="KPJ09814.1"/>
    </source>
</evidence>
<evidence type="ECO:0000256" key="2">
    <source>
        <dbReference type="ARBA" id="ARBA00004584"/>
    </source>
</evidence>
<dbReference type="GO" id="GO:0032133">
    <property type="term" value="C:chromosome passenger complex"/>
    <property type="evidence" value="ECO:0007669"/>
    <property type="project" value="TreeGrafter"/>
</dbReference>
<dbReference type="InterPro" id="IPR018867">
    <property type="entry name" value="Cell_div_borealin"/>
</dbReference>
<evidence type="ECO:0000256" key="10">
    <source>
        <dbReference type="SAM" id="MobiDB-lite"/>
    </source>
</evidence>
<gene>
    <name evidence="12" type="ORF">RR48_03418</name>
</gene>
<dbReference type="InParanoid" id="A0A0N1I5A4"/>
<dbReference type="GO" id="GO:0000070">
    <property type="term" value="P:mitotic sister chromatid segregation"/>
    <property type="evidence" value="ECO:0007669"/>
    <property type="project" value="TreeGrafter"/>
</dbReference>
<name>A0A0N1I5A4_PAPMA</name>
<evidence type="ECO:0000256" key="7">
    <source>
        <dbReference type="ARBA" id="ARBA00023242"/>
    </source>
</evidence>
<evidence type="ECO:0000256" key="6">
    <source>
        <dbReference type="ARBA" id="ARBA00022776"/>
    </source>
</evidence>
<evidence type="ECO:0000256" key="1">
    <source>
        <dbReference type="ARBA" id="ARBA00004123"/>
    </source>
</evidence>
<comment type="subcellular location">
    <subcellularLocation>
        <location evidence="2">Chromosome</location>
        <location evidence="2">Centromere</location>
    </subcellularLocation>
    <subcellularLocation>
        <location evidence="1">Nucleus</location>
    </subcellularLocation>
</comment>
<reference evidence="12 13" key="1">
    <citation type="journal article" date="2015" name="Nat. Commun.">
        <title>Outbred genome sequencing and CRISPR/Cas9 gene editing in butterflies.</title>
        <authorList>
            <person name="Li X."/>
            <person name="Fan D."/>
            <person name="Zhang W."/>
            <person name="Liu G."/>
            <person name="Zhang L."/>
            <person name="Zhao L."/>
            <person name="Fang X."/>
            <person name="Chen L."/>
            <person name="Dong Y."/>
            <person name="Chen Y."/>
            <person name="Ding Y."/>
            <person name="Zhao R."/>
            <person name="Feng M."/>
            <person name="Zhu Y."/>
            <person name="Feng Y."/>
            <person name="Jiang X."/>
            <person name="Zhu D."/>
            <person name="Xiang H."/>
            <person name="Feng X."/>
            <person name="Li S."/>
            <person name="Wang J."/>
            <person name="Zhang G."/>
            <person name="Kronforst M.R."/>
            <person name="Wang W."/>
        </authorList>
    </citation>
    <scope>NUCLEOTIDE SEQUENCE [LARGE SCALE GENOMIC DNA]</scope>
    <source>
        <strain evidence="12">Ya'a_city_454_Pm</strain>
        <tissue evidence="12">Whole body</tissue>
    </source>
</reference>
<evidence type="ECO:0000256" key="5">
    <source>
        <dbReference type="ARBA" id="ARBA00022618"/>
    </source>
</evidence>
<keyword evidence="9" id="KW-0137">Centromere</keyword>
<comment type="similarity">
    <text evidence="3">Belongs to the borealin family.</text>
</comment>
<dbReference type="EMBL" id="KQ461072">
    <property type="protein sequence ID" value="KPJ09814.1"/>
    <property type="molecule type" value="Genomic_DNA"/>
</dbReference>
<keyword evidence="5" id="KW-0132">Cell division</keyword>
<evidence type="ECO:0000256" key="4">
    <source>
        <dbReference type="ARBA" id="ARBA00022454"/>
    </source>
</evidence>
<keyword evidence="6" id="KW-0498">Mitosis</keyword>
<evidence type="ECO:0000256" key="3">
    <source>
        <dbReference type="ARBA" id="ARBA00009914"/>
    </source>
</evidence>